<dbReference type="InterPro" id="IPR032632">
    <property type="entry name" value="Peptidase_M16_M"/>
</dbReference>
<evidence type="ECO:0000313" key="14">
    <source>
        <dbReference type="EMBL" id="CEL67883.1"/>
    </source>
</evidence>
<feature type="chain" id="PRO_5002523081" evidence="9">
    <location>
        <begin position="26"/>
        <end position="1464"/>
    </location>
</feature>
<sequence>MKQGTIRSRIGLTGVFLLLAAWSVASPIDGSRRQILLDRLPILARLRRGSSLIESGTSGPDPSQRLTRTDKIRKPRSDRRSYRYVELPNELRALLVSDPECDEAAASMRVGVGSTSDPPDIPGLAHFTEHMLFQGSKRFPGTHDFFDFVHDHGGYTNAFTSKFSTVFSFSIGPQFLEPGLDRLADIFSAPLLKDENLLKEVNAVHSEYIVDLTDDNHRKHHLIRQTASGGPLSNFTVGNLESLVERTKQQGIDPVKAMRQFHNRWYSSNLMTLAVVGRESLDILESHVRQHFSNVPNGRVTAPVFEECSETFVPLAPNELGTQTLAVPEADIHDASFVFYLPPQAKNWRSKPLQFIAEMLEHEGPTSLSSSLKREGLITSLSTDFWSPQLCTVFQVNVSLTEEGRSKDSVYKIGLRLFTFLRNLGAARPERWRVTEMAKIRQLGFTFADMPDPYALTVRAVEGLYYYTPEEVMAGDQLIYRFDPTLVQQYLQKFLVPDNVRLFIFDKKLAAGASREEYWFKIKHMVEPILEPVLKTWKDISKSPLDMVQKIMEMGRMALPAPNRYLPNNVAVLHPPVSAESRRETGTFPEPLVFPEDHACSNKCTVFHKQDTTFGSPKAVVELQMYYTGNHPDDVRERILTTLYVLSIKLALRERFSDAHRGGLSLGLSSGVTLGSPTLPTVKRQKVLTLYAAGFSDKLDYFFRAVAKNLAAAESASDENRTSPSPTALGVTVSHGLRQAVHSKITLPSSVLSSVHSSRLDSTAVRFPGGGGLARRTLLHSQITTLQQKPASVALTVMRSPITNVGIPVSRSRQGGDTGSAAAGGSFTGEKPLLEKRFVKLALDSLRTQLRVTTFNRSPLRQANDAVLELVMHPYIPVHKVYAAFLEMEKEYRTLDTIFEEVADWGKKIWNEAAIEGLVQGNISSESAAQLVGDVISLLPLKNIVSADSIAKPTISPLSSLGEASSAVSDSSPQRLSVVSDTPTSNDTAYVPSSENQTPASTGHAPSVVFRGPPLAERILKALPPFGKVRAIRRRWEVRGANAHSLQYRPLRFSSAWLNPNPTEERRILLRRVLRRRLAAMRQKAQTDTQQNPFVVFAFRRPPTVARRLRIAQGRSFLQSQGEVSKGSEDPAAGEAGDGPCAEGACAQRLCRGSECQQTPKRASESPCTGEACRGSPCTSLECQRSPSSKAEQPCTDNDCSGPCRGPGCSSAAASQLSDCTEAECGRTCPGCKHLEEKSLHLRSKRKNMNPNDKKNQAYLVIEVGALKNIRDRAILHMISQWMSQRFFNRLRTEQQLGYLTAMRYSRLEDKYYYGFFITSTYDPAQVADRIVQFIYAERSKALSQEEFATLQRAAIDVWKQKPKNIFEEFSKNRRQVILGDRLFDINERMVAELERVTPEEIQSFKERTMFNAPWLLMEVYSQREEPQKLPQASITSGEGSANPWLDVNPELLSNINVPESEDS</sequence>
<feature type="region of interest" description="Disordered" evidence="8">
    <location>
        <begin position="962"/>
        <end position="1006"/>
    </location>
</feature>
<protein>
    <submittedName>
        <fullName evidence="14">M16 family peptidase, putative</fullName>
    </submittedName>
</protein>
<organism evidence="14">
    <name type="scientific">Neospora caninum (strain Liverpool)</name>
    <dbReference type="NCBI Taxonomy" id="572307"/>
    <lineage>
        <taxon>Eukaryota</taxon>
        <taxon>Sar</taxon>
        <taxon>Alveolata</taxon>
        <taxon>Apicomplexa</taxon>
        <taxon>Conoidasida</taxon>
        <taxon>Coccidia</taxon>
        <taxon>Eucoccidiorida</taxon>
        <taxon>Eimeriorina</taxon>
        <taxon>Sarcocystidae</taxon>
        <taxon>Neospora</taxon>
    </lineage>
</organism>
<keyword evidence="6" id="KW-0862">Zinc</keyword>
<evidence type="ECO:0000256" key="7">
    <source>
        <dbReference type="ARBA" id="ARBA00023049"/>
    </source>
</evidence>
<comment type="similarity">
    <text evidence="2">Belongs to the peptidase M16 family.</text>
</comment>
<dbReference type="GO" id="GO:0046872">
    <property type="term" value="F:metal ion binding"/>
    <property type="evidence" value="ECO:0007669"/>
    <property type="project" value="UniProtKB-KW"/>
</dbReference>
<dbReference type="InterPro" id="IPR011249">
    <property type="entry name" value="Metalloenz_LuxS/M16"/>
</dbReference>
<accession>A0A0F7UDB9</accession>
<evidence type="ECO:0000256" key="4">
    <source>
        <dbReference type="ARBA" id="ARBA00022723"/>
    </source>
</evidence>
<comment type="cofactor">
    <cofactor evidence="1">
        <name>Zn(2+)</name>
        <dbReference type="ChEBI" id="CHEBI:29105"/>
    </cofactor>
</comment>
<dbReference type="Pfam" id="PF00675">
    <property type="entry name" value="Peptidase_M16"/>
    <property type="match status" value="1"/>
</dbReference>
<evidence type="ECO:0000256" key="9">
    <source>
        <dbReference type="SAM" id="SignalP"/>
    </source>
</evidence>
<dbReference type="GO" id="GO:0006508">
    <property type="term" value="P:proteolysis"/>
    <property type="evidence" value="ECO:0007669"/>
    <property type="project" value="UniProtKB-KW"/>
</dbReference>
<evidence type="ECO:0000256" key="8">
    <source>
        <dbReference type="SAM" id="MobiDB-lite"/>
    </source>
</evidence>
<proteinExistence type="inferred from homology"/>
<dbReference type="PANTHER" id="PTHR43690">
    <property type="entry name" value="NARDILYSIN"/>
    <property type="match status" value="1"/>
</dbReference>
<feature type="signal peptide" evidence="9">
    <location>
        <begin position="1"/>
        <end position="25"/>
    </location>
</feature>
<dbReference type="Pfam" id="PF22456">
    <property type="entry name" value="PqqF-like_C_4"/>
    <property type="match status" value="1"/>
</dbReference>
<dbReference type="Gene3D" id="3.30.830.10">
    <property type="entry name" value="Metalloenzyme, LuxS/M16 peptidase-like"/>
    <property type="match status" value="4"/>
</dbReference>
<keyword evidence="3" id="KW-0645">Protease</keyword>
<evidence type="ECO:0000256" key="5">
    <source>
        <dbReference type="ARBA" id="ARBA00022801"/>
    </source>
</evidence>
<gene>
    <name evidence="14" type="ORF">BN1204_036700</name>
</gene>
<keyword evidence="9" id="KW-0732">Signal</keyword>
<evidence type="ECO:0000259" key="10">
    <source>
        <dbReference type="Pfam" id="PF00675"/>
    </source>
</evidence>
<feature type="compositionally biased region" description="Polar residues" evidence="8">
    <location>
        <begin position="1431"/>
        <end position="1440"/>
    </location>
</feature>
<evidence type="ECO:0000256" key="2">
    <source>
        <dbReference type="ARBA" id="ARBA00007261"/>
    </source>
</evidence>
<dbReference type="Pfam" id="PF16187">
    <property type="entry name" value="Peptidase_M16_M"/>
    <property type="match status" value="1"/>
</dbReference>
<dbReference type="PANTHER" id="PTHR43690:SF18">
    <property type="entry name" value="INSULIN-DEGRADING ENZYME-RELATED"/>
    <property type="match status" value="1"/>
</dbReference>
<evidence type="ECO:0000259" key="11">
    <source>
        <dbReference type="Pfam" id="PF05193"/>
    </source>
</evidence>
<feature type="region of interest" description="Disordered" evidence="8">
    <location>
        <begin position="806"/>
        <end position="826"/>
    </location>
</feature>
<name>A0A0F7UDB9_NEOCL</name>
<dbReference type="GO" id="GO:0004222">
    <property type="term" value="F:metalloendopeptidase activity"/>
    <property type="evidence" value="ECO:0007669"/>
    <property type="project" value="UniProtKB-ARBA"/>
</dbReference>
<evidence type="ECO:0000256" key="1">
    <source>
        <dbReference type="ARBA" id="ARBA00001947"/>
    </source>
</evidence>
<dbReference type="InterPro" id="IPR050626">
    <property type="entry name" value="Peptidase_M16"/>
</dbReference>
<dbReference type="InterPro" id="IPR007863">
    <property type="entry name" value="Peptidase_M16_C"/>
</dbReference>
<feature type="domain" description="Peptidase M16 C-terminal" evidence="11">
    <location>
        <begin position="256"/>
        <end position="412"/>
    </location>
</feature>
<keyword evidence="7" id="KW-0482">Metalloprotease</keyword>
<feature type="domain" description="Peptidase M16 N-terminal" evidence="10">
    <location>
        <begin position="93"/>
        <end position="234"/>
    </location>
</feature>
<evidence type="ECO:0000256" key="3">
    <source>
        <dbReference type="ARBA" id="ARBA00022670"/>
    </source>
</evidence>
<feature type="region of interest" description="Disordered" evidence="8">
    <location>
        <begin position="1428"/>
        <end position="1448"/>
    </location>
</feature>
<feature type="region of interest" description="Disordered" evidence="8">
    <location>
        <begin position="53"/>
        <end position="79"/>
    </location>
</feature>
<evidence type="ECO:0000259" key="13">
    <source>
        <dbReference type="Pfam" id="PF22456"/>
    </source>
</evidence>
<keyword evidence="5" id="KW-0378">Hydrolase</keyword>
<dbReference type="SUPFAM" id="SSF63411">
    <property type="entry name" value="LuxS/MPP-like metallohydrolase"/>
    <property type="match status" value="4"/>
</dbReference>
<dbReference type="Pfam" id="PF05193">
    <property type="entry name" value="Peptidase_M16_C"/>
    <property type="match status" value="1"/>
</dbReference>
<feature type="domain" description="Peptidase M16 middle/third" evidence="12">
    <location>
        <begin position="445"/>
        <end position="714"/>
    </location>
</feature>
<dbReference type="InterPro" id="IPR011765">
    <property type="entry name" value="Pept_M16_N"/>
</dbReference>
<feature type="domain" description="Coenzyme PQQ synthesis protein F-like C-terminal lobe" evidence="13">
    <location>
        <begin position="1278"/>
        <end position="1371"/>
    </location>
</feature>
<keyword evidence="4" id="KW-0479">Metal-binding</keyword>
<dbReference type="InterPro" id="IPR054734">
    <property type="entry name" value="PqqF-like_C_4"/>
</dbReference>
<evidence type="ECO:0000256" key="6">
    <source>
        <dbReference type="ARBA" id="ARBA00022833"/>
    </source>
</evidence>
<reference evidence="14" key="1">
    <citation type="journal article" date="2015" name="PLoS ONE">
        <title>Comprehensive Evaluation of Toxoplasma gondii VEG and Neospora caninum LIV Genomes with Tachyzoite Stage Transcriptome and Proteome Defines Novel Transcript Features.</title>
        <authorList>
            <person name="Ramaprasad A."/>
            <person name="Mourier T."/>
            <person name="Naeem R."/>
            <person name="Malas T.B."/>
            <person name="Moussa E."/>
            <person name="Panigrahi A."/>
            <person name="Vermont S.J."/>
            <person name="Otto T.D."/>
            <person name="Wastling J."/>
            <person name="Pain A."/>
        </authorList>
    </citation>
    <scope>NUCLEOTIDE SEQUENCE</scope>
    <source>
        <strain evidence="14">Liverpool</strain>
    </source>
</reference>
<feature type="compositionally biased region" description="Polar residues" evidence="8">
    <location>
        <begin position="53"/>
        <end position="66"/>
    </location>
</feature>
<dbReference type="FunFam" id="3.30.830.10:FF:000012">
    <property type="entry name" value="Protease 3"/>
    <property type="match status" value="1"/>
</dbReference>
<feature type="compositionally biased region" description="Polar residues" evidence="8">
    <location>
        <begin position="962"/>
        <end position="1001"/>
    </location>
</feature>
<dbReference type="EMBL" id="LN714483">
    <property type="protein sequence ID" value="CEL67883.1"/>
    <property type="molecule type" value="Genomic_DNA"/>
</dbReference>
<evidence type="ECO:0000259" key="12">
    <source>
        <dbReference type="Pfam" id="PF16187"/>
    </source>
</evidence>